<dbReference type="InterPro" id="IPR036457">
    <property type="entry name" value="PPM-type-like_dom_sf"/>
</dbReference>
<keyword evidence="3" id="KW-1185">Reference proteome</keyword>
<accession>A0A1L3GHK3</accession>
<dbReference type="SMART" id="SM00331">
    <property type="entry name" value="PP2C_SIG"/>
    <property type="match status" value="1"/>
</dbReference>
<name>A0A1L3GHK3_SYNAC</name>
<evidence type="ECO:0000313" key="3">
    <source>
        <dbReference type="Proteomes" id="UP000182264"/>
    </source>
</evidence>
<evidence type="ECO:0000313" key="2">
    <source>
        <dbReference type="EMBL" id="APG25426.1"/>
    </source>
</evidence>
<dbReference type="KEGG" id="pace:A6070_04660"/>
<dbReference type="Proteomes" id="UP000182264">
    <property type="component" value="Chromosome"/>
</dbReference>
<gene>
    <name evidence="2" type="ORF">A7E75_10655</name>
</gene>
<sequence length="391" mass="43578">MAQDLFVEIEFSQCNYHGEDVCGDSFLMQKVEDQNRRIAVLSDGLGHGVKAGILSTMTSSMALKFIASDLEIGRSAEIMMDALPVCQRRKISYATFSIFDYRESGSARIIEMDNPPFLHIREDEVLSTDYKEVCSPRHQKRKLRISHIEPRSQDRLVFISDGITQAGLGSQQYKLGWRLSGCADFVLDMLRDDPAISARDLSQEILEAALQKEPGQQAGDDITVGVVYFRVPRRTILLTGPPFSQERDVVYANYLDSFAGRKVICGGTSADIVARELGREIHTDLGSHGCGIPPVSHMEGVDLITEGILTLTRVAQFLEQGDIPQEGHGAARLAQMLRDSDAISFLVGTKINEAHQDPSHPAELEIRRNIVKRVAKVLQEKYLKEISLQYI</sequence>
<dbReference type="InterPro" id="IPR001932">
    <property type="entry name" value="PPM-type_phosphatase-like_dom"/>
</dbReference>
<evidence type="ECO:0000259" key="1">
    <source>
        <dbReference type="SMART" id="SM00331"/>
    </source>
</evidence>
<dbReference type="OrthoDB" id="4935951at2"/>
<dbReference type="AlphaFoldDB" id="A0A1L3GHK3"/>
<feature type="domain" description="PPM-type phosphatase" evidence="1">
    <location>
        <begin position="6"/>
        <end position="229"/>
    </location>
</feature>
<dbReference type="EMBL" id="CP015518">
    <property type="protein sequence ID" value="APG25426.1"/>
    <property type="molecule type" value="Genomic_DNA"/>
</dbReference>
<dbReference type="Gene3D" id="3.60.40.10">
    <property type="entry name" value="PPM-type phosphatase domain"/>
    <property type="match status" value="1"/>
</dbReference>
<dbReference type="Pfam" id="PF07228">
    <property type="entry name" value="SpoIIE"/>
    <property type="match status" value="1"/>
</dbReference>
<dbReference type="SUPFAM" id="SSF81606">
    <property type="entry name" value="PP2C-like"/>
    <property type="match status" value="1"/>
</dbReference>
<organism evidence="2 3">
    <name type="scientific">Syntrophotalea acetylenica</name>
    <name type="common">Pelobacter acetylenicus</name>
    <dbReference type="NCBI Taxonomy" id="29542"/>
    <lineage>
        <taxon>Bacteria</taxon>
        <taxon>Pseudomonadati</taxon>
        <taxon>Thermodesulfobacteriota</taxon>
        <taxon>Desulfuromonadia</taxon>
        <taxon>Desulfuromonadales</taxon>
        <taxon>Syntrophotaleaceae</taxon>
        <taxon>Syntrophotalea</taxon>
    </lineage>
</organism>
<dbReference type="RefSeq" id="WP_072282369.1">
    <property type="nucleotide sequence ID" value="NZ_CP015455.1"/>
</dbReference>
<protein>
    <submittedName>
        <fullName evidence="2">Serine/threonine protein phosphatase</fullName>
    </submittedName>
</protein>
<dbReference type="STRING" id="29542.A6070_04660"/>
<reference evidence="2 3" key="1">
    <citation type="journal article" date="2017" name="Genome Announc.">
        <title>Complete Genome Sequences of Two Acetylene-Fermenting Pelobacter acetylenicus Strains.</title>
        <authorList>
            <person name="Sutton J.M."/>
            <person name="Baesman S.M."/>
            <person name="Fierst J.L."/>
            <person name="Poret-Peterson A.T."/>
            <person name="Oremland R.S."/>
            <person name="Dunlap D.S."/>
            <person name="Akob D.M."/>
        </authorList>
    </citation>
    <scope>NUCLEOTIDE SEQUENCE [LARGE SCALE GENOMIC DNA]</scope>
    <source>
        <strain evidence="2 3">DSM 3247</strain>
    </source>
</reference>
<proteinExistence type="predicted"/>